<evidence type="ECO:0000256" key="3">
    <source>
        <dbReference type="ARBA" id="ARBA00023027"/>
    </source>
</evidence>
<evidence type="ECO:0000313" key="7">
    <source>
        <dbReference type="EMBL" id="HIX52602.1"/>
    </source>
</evidence>
<evidence type="ECO:0000256" key="2">
    <source>
        <dbReference type="ARBA" id="ARBA00023002"/>
    </source>
</evidence>
<dbReference type="Pfam" id="PF00389">
    <property type="entry name" value="2-Hacid_dh"/>
    <property type="match status" value="1"/>
</dbReference>
<dbReference type="SUPFAM" id="SSF52283">
    <property type="entry name" value="Formate/glycerate dehydrogenase catalytic domain-like"/>
    <property type="match status" value="1"/>
</dbReference>
<dbReference type="CDD" id="cd12162">
    <property type="entry name" value="2-Hacid_dh_4"/>
    <property type="match status" value="1"/>
</dbReference>
<feature type="domain" description="D-isomer specific 2-hydroxyacid dehydrogenase catalytic" evidence="5">
    <location>
        <begin position="24"/>
        <end position="318"/>
    </location>
</feature>
<reference evidence="7" key="1">
    <citation type="journal article" date="2021" name="PeerJ">
        <title>Extensive microbial diversity within the chicken gut microbiome revealed by metagenomics and culture.</title>
        <authorList>
            <person name="Gilroy R."/>
            <person name="Ravi A."/>
            <person name="Getino M."/>
            <person name="Pursley I."/>
            <person name="Horton D.L."/>
            <person name="Alikhan N.F."/>
            <person name="Baker D."/>
            <person name="Gharbi K."/>
            <person name="Hall N."/>
            <person name="Watson M."/>
            <person name="Adriaenssens E.M."/>
            <person name="Foster-Nyarko E."/>
            <person name="Jarju S."/>
            <person name="Secka A."/>
            <person name="Antonio M."/>
            <person name="Oren A."/>
            <person name="Chaudhuri R.R."/>
            <person name="La Ragione R."/>
            <person name="Hildebrand F."/>
            <person name="Pallen M.J."/>
        </authorList>
    </citation>
    <scope>NUCLEOTIDE SEQUENCE</scope>
    <source>
        <strain evidence="7">ChiGjej4B4-12881</strain>
    </source>
</reference>
<dbReference type="AlphaFoldDB" id="A0A9D1W5C3"/>
<evidence type="ECO:0000256" key="4">
    <source>
        <dbReference type="RuleBase" id="RU003719"/>
    </source>
</evidence>
<keyword evidence="2 4" id="KW-0560">Oxidoreductase</keyword>
<comment type="similarity">
    <text evidence="1 4">Belongs to the D-isomer specific 2-hydroxyacid dehydrogenase family.</text>
</comment>
<dbReference type="InterPro" id="IPR006140">
    <property type="entry name" value="D-isomer_DH_NAD-bd"/>
</dbReference>
<evidence type="ECO:0000259" key="5">
    <source>
        <dbReference type="Pfam" id="PF00389"/>
    </source>
</evidence>
<feature type="domain" description="D-isomer specific 2-hydroxyacid dehydrogenase NAD-binding" evidence="6">
    <location>
        <begin position="107"/>
        <end position="287"/>
    </location>
</feature>
<dbReference type="InterPro" id="IPR036291">
    <property type="entry name" value="NAD(P)-bd_dom_sf"/>
</dbReference>
<reference evidence="7" key="2">
    <citation type="submission" date="2021-04" db="EMBL/GenBank/DDBJ databases">
        <authorList>
            <person name="Gilroy R."/>
        </authorList>
    </citation>
    <scope>NUCLEOTIDE SEQUENCE</scope>
    <source>
        <strain evidence="7">ChiGjej4B4-12881</strain>
    </source>
</reference>
<dbReference type="Gene3D" id="3.40.50.720">
    <property type="entry name" value="NAD(P)-binding Rossmann-like Domain"/>
    <property type="match status" value="2"/>
</dbReference>
<dbReference type="PANTHER" id="PTHR43761">
    <property type="entry name" value="D-ISOMER SPECIFIC 2-HYDROXYACID DEHYDROGENASE FAMILY PROTEIN (AFU_ORTHOLOGUE AFUA_1G13630)"/>
    <property type="match status" value="1"/>
</dbReference>
<dbReference type="Proteomes" id="UP000886780">
    <property type="component" value="Unassembled WGS sequence"/>
</dbReference>
<organism evidence="7 8">
    <name type="scientific">Candidatus Lachnoclostridium stercoripullorum</name>
    <dbReference type="NCBI Taxonomy" id="2838635"/>
    <lineage>
        <taxon>Bacteria</taxon>
        <taxon>Bacillati</taxon>
        <taxon>Bacillota</taxon>
        <taxon>Clostridia</taxon>
        <taxon>Lachnospirales</taxon>
        <taxon>Lachnospiraceae</taxon>
    </lineage>
</organism>
<evidence type="ECO:0000256" key="1">
    <source>
        <dbReference type="ARBA" id="ARBA00005854"/>
    </source>
</evidence>
<dbReference type="Pfam" id="PF02826">
    <property type="entry name" value="2-Hacid_dh_C"/>
    <property type="match status" value="1"/>
</dbReference>
<protein>
    <submittedName>
        <fullName evidence="7">D-2-hydroxyacid dehydrogenase</fullName>
    </submittedName>
</protein>
<dbReference type="EMBL" id="DXEU01000130">
    <property type="protein sequence ID" value="HIX52602.1"/>
    <property type="molecule type" value="Genomic_DNA"/>
</dbReference>
<evidence type="ECO:0000259" key="6">
    <source>
        <dbReference type="Pfam" id="PF02826"/>
    </source>
</evidence>
<dbReference type="FunFam" id="3.40.50.720:FF:000203">
    <property type="entry name" value="D-3-phosphoglycerate dehydrogenase (SerA)"/>
    <property type="match status" value="1"/>
</dbReference>
<sequence length="328" mass="35780">MKIVVLDGYTENPGDLSWDGLTSCGELTVYDRTPAELTAERIGDAEAVYTNKTPITEEILDRCPGIRFIGTLATGYNVVDVKAAAERGIPVCNIPGYGTAAVAQFTMGLLLELCHHIGAHSESVKAGEWSACPDFCYWKFPQMELAGKTMGIIGYGSIGREVGRLAHAFGMRVLANARTRRPELETDWCSYAELDELFAQSDVISLHCPLFPETEGLINRDSIAKMKDGVLILNTARGPLIVEKDLREALDAGKVGGAALDVVSKEPIEPENPLLGAENIIFTPHIAWAPRESRQRLMDIAVENLRAFMRGTPVNVVNSPVSAHSDRR</sequence>
<dbReference type="PROSITE" id="PS00671">
    <property type="entry name" value="D_2_HYDROXYACID_DH_3"/>
    <property type="match status" value="1"/>
</dbReference>
<dbReference type="GO" id="GO:0051287">
    <property type="term" value="F:NAD binding"/>
    <property type="evidence" value="ECO:0007669"/>
    <property type="project" value="InterPro"/>
</dbReference>
<evidence type="ECO:0000313" key="8">
    <source>
        <dbReference type="Proteomes" id="UP000886780"/>
    </source>
</evidence>
<proteinExistence type="inferred from homology"/>
<dbReference type="InterPro" id="IPR050418">
    <property type="entry name" value="D-iso_2-hydroxyacid_DH_PdxB"/>
</dbReference>
<accession>A0A9D1W5C3</accession>
<gene>
    <name evidence="7" type="ORF">IAA28_07340</name>
</gene>
<keyword evidence="3" id="KW-0520">NAD</keyword>
<name>A0A9D1W5C3_9FIRM</name>
<dbReference type="PANTHER" id="PTHR43761:SF1">
    <property type="entry name" value="D-ISOMER SPECIFIC 2-HYDROXYACID DEHYDROGENASE CATALYTIC DOMAIN-CONTAINING PROTEIN-RELATED"/>
    <property type="match status" value="1"/>
</dbReference>
<dbReference type="PROSITE" id="PS00670">
    <property type="entry name" value="D_2_HYDROXYACID_DH_2"/>
    <property type="match status" value="1"/>
</dbReference>
<dbReference type="InterPro" id="IPR006139">
    <property type="entry name" value="D-isomer_2_OHA_DH_cat_dom"/>
</dbReference>
<dbReference type="InterPro" id="IPR029753">
    <property type="entry name" value="D-isomer_DH_CS"/>
</dbReference>
<comment type="caution">
    <text evidence="7">The sequence shown here is derived from an EMBL/GenBank/DDBJ whole genome shotgun (WGS) entry which is preliminary data.</text>
</comment>
<dbReference type="GO" id="GO:0016616">
    <property type="term" value="F:oxidoreductase activity, acting on the CH-OH group of donors, NAD or NADP as acceptor"/>
    <property type="evidence" value="ECO:0007669"/>
    <property type="project" value="InterPro"/>
</dbReference>
<dbReference type="SUPFAM" id="SSF51735">
    <property type="entry name" value="NAD(P)-binding Rossmann-fold domains"/>
    <property type="match status" value="1"/>
</dbReference>